<evidence type="ECO:0000259" key="6">
    <source>
        <dbReference type="PROSITE" id="PS51012"/>
    </source>
</evidence>
<dbReference type="OrthoDB" id="670210at2"/>
<feature type="transmembrane region" description="Helical" evidence="5">
    <location>
        <begin position="231"/>
        <end position="248"/>
    </location>
</feature>
<dbReference type="InterPro" id="IPR051784">
    <property type="entry name" value="Nod_factor_ABC_transporter"/>
</dbReference>
<evidence type="ECO:0000256" key="4">
    <source>
        <dbReference type="ARBA" id="ARBA00023136"/>
    </source>
</evidence>
<feature type="transmembrane region" description="Helical" evidence="5">
    <location>
        <begin position="175"/>
        <end position="193"/>
    </location>
</feature>
<feature type="transmembrane region" description="Helical" evidence="5">
    <location>
        <begin position="61"/>
        <end position="85"/>
    </location>
</feature>
<dbReference type="AlphaFoldDB" id="A0A371J615"/>
<comment type="similarity">
    <text evidence="5">Belongs to the ABC-2 integral membrane protein family.</text>
</comment>
<feature type="transmembrane region" description="Helical" evidence="5">
    <location>
        <begin position="145"/>
        <end position="168"/>
    </location>
</feature>
<comment type="caution">
    <text evidence="7">The sequence shown here is derived from an EMBL/GenBank/DDBJ whole genome shotgun (WGS) entry which is preliminary data.</text>
</comment>
<feature type="transmembrane region" description="Helical" evidence="5">
    <location>
        <begin position="106"/>
        <end position="133"/>
    </location>
</feature>
<evidence type="ECO:0000256" key="3">
    <source>
        <dbReference type="ARBA" id="ARBA00022989"/>
    </source>
</evidence>
<dbReference type="EMBL" id="NOJY02000008">
    <property type="protein sequence ID" value="RDY28174.1"/>
    <property type="molecule type" value="Genomic_DNA"/>
</dbReference>
<accession>A0A371J615</accession>
<keyword evidence="3 5" id="KW-1133">Transmembrane helix</keyword>
<comment type="subcellular location">
    <subcellularLocation>
        <location evidence="5">Cell membrane</location>
        <topology evidence="5">Multi-pass membrane protein</topology>
    </subcellularLocation>
    <subcellularLocation>
        <location evidence="1">Membrane</location>
        <topology evidence="1">Multi-pass membrane protein</topology>
    </subcellularLocation>
</comment>
<reference evidence="7 8" key="1">
    <citation type="journal article" date="2017" name="Genome Announc.">
        <title>Draft Genome Sequence of Romboutsia weinsteinii sp. nov. Strain CCRI-19649(T) Isolated from Surface Water.</title>
        <authorList>
            <person name="Maheux A.F."/>
            <person name="Boudreau D.K."/>
            <person name="Berube E."/>
            <person name="Boissinot M."/>
            <person name="Cantin P."/>
            <person name="Raymond F."/>
            <person name="Corbeil J."/>
            <person name="Omar R.F."/>
            <person name="Bergeron M.G."/>
        </authorList>
    </citation>
    <scope>NUCLEOTIDE SEQUENCE [LARGE SCALE GENOMIC DNA]</scope>
    <source>
        <strain evidence="7 8">CCRI-19649</strain>
    </source>
</reference>
<feature type="domain" description="ABC transmembrane type-2" evidence="6">
    <location>
        <begin position="30"/>
        <end position="256"/>
    </location>
</feature>
<keyword evidence="4 5" id="KW-0472">Membrane</keyword>
<protein>
    <recommendedName>
        <fullName evidence="5">Transport permease protein</fullName>
    </recommendedName>
</protein>
<dbReference type="PIRSF" id="PIRSF006648">
    <property type="entry name" value="DrrB"/>
    <property type="match status" value="1"/>
</dbReference>
<keyword evidence="8" id="KW-1185">Reference proteome</keyword>
<dbReference type="Pfam" id="PF01061">
    <property type="entry name" value="ABC2_membrane"/>
    <property type="match status" value="1"/>
</dbReference>
<evidence type="ECO:0000313" key="7">
    <source>
        <dbReference type="EMBL" id="RDY28174.1"/>
    </source>
</evidence>
<evidence type="ECO:0000256" key="2">
    <source>
        <dbReference type="ARBA" id="ARBA00022692"/>
    </source>
</evidence>
<feature type="transmembrane region" description="Helical" evidence="5">
    <location>
        <begin position="29"/>
        <end position="49"/>
    </location>
</feature>
<evidence type="ECO:0000256" key="1">
    <source>
        <dbReference type="ARBA" id="ARBA00004141"/>
    </source>
</evidence>
<dbReference type="InterPro" id="IPR000412">
    <property type="entry name" value="ABC_2_transport"/>
</dbReference>
<organism evidence="7 8">
    <name type="scientific">Romboutsia weinsteinii</name>
    <dbReference type="NCBI Taxonomy" id="2020949"/>
    <lineage>
        <taxon>Bacteria</taxon>
        <taxon>Bacillati</taxon>
        <taxon>Bacillota</taxon>
        <taxon>Clostridia</taxon>
        <taxon>Peptostreptococcales</taxon>
        <taxon>Peptostreptococcaceae</taxon>
        <taxon>Romboutsia</taxon>
    </lineage>
</organism>
<dbReference type="PANTHER" id="PTHR43229:SF2">
    <property type="entry name" value="NODULATION PROTEIN J"/>
    <property type="match status" value="1"/>
</dbReference>
<dbReference type="RefSeq" id="WP_116041264.1">
    <property type="nucleotide sequence ID" value="NZ_NOJY02000008.1"/>
</dbReference>
<dbReference type="PROSITE" id="PS51012">
    <property type="entry name" value="ABC_TM2"/>
    <property type="match status" value="1"/>
</dbReference>
<gene>
    <name evidence="7" type="ORF">CHL78_006185</name>
</gene>
<keyword evidence="2 5" id="KW-0812">Transmembrane</keyword>
<name>A0A371J615_9FIRM</name>
<dbReference type="GO" id="GO:0140359">
    <property type="term" value="F:ABC-type transporter activity"/>
    <property type="evidence" value="ECO:0007669"/>
    <property type="project" value="InterPro"/>
</dbReference>
<proteinExistence type="inferred from homology"/>
<dbReference type="InterPro" id="IPR013525">
    <property type="entry name" value="ABC2_TM"/>
</dbReference>
<dbReference type="PANTHER" id="PTHR43229">
    <property type="entry name" value="NODULATION PROTEIN J"/>
    <property type="match status" value="1"/>
</dbReference>
<dbReference type="GO" id="GO:0043190">
    <property type="term" value="C:ATP-binding cassette (ABC) transporter complex"/>
    <property type="evidence" value="ECO:0007669"/>
    <property type="project" value="InterPro"/>
</dbReference>
<evidence type="ECO:0000313" key="8">
    <source>
        <dbReference type="Proteomes" id="UP000215694"/>
    </source>
</evidence>
<sequence>MNSISKFNNVLSDTMVMSKRVMSHAFRSMDTLITVIAMPLMFMIMFVYVFGGSIDTGSVDYINYVVPGITVMCIASGIAYTAARLNSDMTQGIIERFRSMPIAKSSILGGHVLTSLVFNAFSTIVIIVCAIVMGFRSDIGITGWLYIAGILLLFTLAMTWVAVMFGLLANSVEGASAFIYILMMLIFISPAFAPTDSMPKIVRIFAENQPMTPIIETVRALMMNEPVGNNALIAVLWCVGIIIAFYIGSMKIYKRKTS</sequence>
<evidence type="ECO:0000256" key="5">
    <source>
        <dbReference type="RuleBase" id="RU361157"/>
    </source>
</evidence>
<keyword evidence="5" id="KW-1003">Cell membrane</keyword>
<keyword evidence="5" id="KW-0813">Transport</keyword>
<dbReference type="Proteomes" id="UP000215694">
    <property type="component" value="Unassembled WGS sequence"/>
</dbReference>
<dbReference type="InterPro" id="IPR047817">
    <property type="entry name" value="ABC2_TM_bact-type"/>
</dbReference>